<name>A0A5M3WHD4_9ACTN</name>
<proteinExistence type="predicted"/>
<dbReference type="OrthoDB" id="4149396at2"/>
<dbReference type="SUPFAM" id="SSF53167">
    <property type="entry name" value="Purine and uridine phosphorylases"/>
    <property type="match status" value="1"/>
</dbReference>
<dbReference type="Proteomes" id="UP000331127">
    <property type="component" value="Unassembled WGS sequence"/>
</dbReference>
<reference evidence="4 5" key="1">
    <citation type="submission" date="2019-10" db="EMBL/GenBank/DDBJ databases">
        <title>Whole genome shotgun sequence of Acrocarpospora macrocephala NBRC 16266.</title>
        <authorList>
            <person name="Ichikawa N."/>
            <person name="Kimura A."/>
            <person name="Kitahashi Y."/>
            <person name="Komaki H."/>
            <person name="Oguchi A."/>
        </authorList>
    </citation>
    <scope>NUCLEOTIDE SEQUENCE [LARGE SCALE GENOMIC DNA]</scope>
    <source>
        <strain evidence="4 5">NBRC 16266</strain>
    </source>
</reference>
<dbReference type="Pfam" id="PF01048">
    <property type="entry name" value="PNP_UDP_1"/>
    <property type="match status" value="1"/>
</dbReference>
<feature type="domain" description="CASPASE and TPR Repeat-Associated C-terminal" evidence="3">
    <location>
        <begin position="215"/>
        <end position="352"/>
    </location>
</feature>
<dbReference type="Gene3D" id="3.40.50.1580">
    <property type="entry name" value="Nucleoside phosphorylase domain"/>
    <property type="match status" value="1"/>
</dbReference>
<feature type="domain" description="CASPASE and TPR Repeat-Associated N-terminal" evidence="2">
    <location>
        <begin position="14"/>
        <end position="210"/>
    </location>
</feature>
<evidence type="ECO:0000313" key="5">
    <source>
        <dbReference type="Proteomes" id="UP000331127"/>
    </source>
</evidence>
<evidence type="ECO:0000259" key="2">
    <source>
        <dbReference type="Pfam" id="PF20269"/>
    </source>
</evidence>
<feature type="domain" description="Nucleoside phosphorylase" evidence="1">
    <location>
        <begin position="378"/>
        <end position="644"/>
    </location>
</feature>
<comment type="caution">
    <text evidence="4">The sequence shown here is derived from an EMBL/GenBank/DDBJ whole genome shotgun (WGS) entry which is preliminary data.</text>
</comment>
<dbReference type="InterPro" id="IPR035994">
    <property type="entry name" value="Nucleoside_phosphorylase_sf"/>
</dbReference>
<dbReference type="InterPro" id="IPR000845">
    <property type="entry name" value="Nucleoside_phosphorylase_d"/>
</dbReference>
<dbReference type="NCBIfam" id="NF038357">
    <property type="entry name" value="BN6_48550_fam"/>
    <property type="match status" value="1"/>
</dbReference>
<dbReference type="EMBL" id="BLAE01000007">
    <property type="protein sequence ID" value="GES07710.1"/>
    <property type="molecule type" value="Genomic_DNA"/>
</dbReference>
<evidence type="ECO:0000259" key="3">
    <source>
        <dbReference type="Pfam" id="PF20270"/>
    </source>
</evidence>
<dbReference type="AlphaFoldDB" id="A0A5M3WHD4"/>
<organism evidence="4 5">
    <name type="scientific">Acrocarpospora macrocephala</name>
    <dbReference type="NCBI Taxonomy" id="150177"/>
    <lineage>
        <taxon>Bacteria</taxon>
        <taxon>Bacillati</taxon>
        <taxon>Actinomycetota</taxon>
        <taxon>Actinomycetes</taxon>
        <taxon>Streptosporangiales</taxon>
        <taxon>Streptosporangiaceae</taxon>
        <taxon>Acrocarpospora</taxon>
    </lineage>
</organism>
<dbReference type="InterPro" id="IPR046922">
    <property type="entry name" value="CATRA-N"/>
</dbReference>
<protein>
    <submittedName>
        <fullName evidence="4">Uncharacterized protein</fullName>
    </submittedName>
</protein>
<gene>
    <name evidence="4" type="ORF">Amac_013050</name>
</gene>
<dbReference type="Pfam" id="PF20270">
    <property type="entry name" value="CATRA-C"/>
    <property type="match status" value="1"/>
</dbReference>
<evidence type="ECO:0000313" key="4">
    <source>
        <dbReference type="EMBL" id="GES07710.1"/>
    </source>
</evidence>
<dbReference type="RefSeq" id="WP_155353393.1">
    <property type="nucleotide sequence ID" value="NZ_BAAAHL010000041.1"/>
</dbReference>
<accession>A0A5M3WHD4</accession>
<dbReference type="InterPro" id="IPR046923">
    <property type="entry name" value="CATRA-C"/>
</dbReference>
<evidence type="ECO:0000259" key="1">
    <source>
        <dbReference type="Pfam" id="PF01048"/>
    </source>
</evidence>
<keyword evidence="5" id="KW-1185">Reference proteome</keyword>
<dbReference type="GO" id="GO:0003824">
    <property type="term" value="F:catalytic activity"/>
    <property type="evidence" value="ECO:0007669"/>
    <property type="project" value="InterPro"/>
</dbReference>
<dbReference type="PANTHER" id="PTHR47705">
    <property type="entry name" value="AGAP000321-PA"/>
    <property type="match status" value="1"/>
</dbReference>
<sequence>MKTTAAALLVAEQELVAHLFVVADGRSRDGAGQTIDLLISRAEEHLRMTDPIPLNGGPFDGVVALRQSPDRDAQMVMRKENGVLRVSILLAASKSAVDEHEAPWRRMDRLLDAVIGDVTDGLIGVARLYLGKRTEKSLVMEPAETGAAIAALLPESGQERGWWQRPSSAVHGLTAWELTPRLKTRTERRIVVLAAPDGDRELSVWTWSDGRPLFPPFARYLEHVAKVRYQARVHACATPVSELCERIDGGILELQGLVNAGRRTNGPFVPTDAVSRGLATLRADQTQVATRAAFLKTMHRTVKIANTSAQAALGGDAAGQGALFHDDRELGAWFERQLEDDISYLESAYEGAARMNESLGMLTVPHTPAQTPAADPVLGIVTAMPEEFAAMYVMLQDRTRVNIANDRADYILGTLPGPEPDTPHRVVLTLLGDVGNDLAADGCANLARSFGSVALILMVGIAAGVPDPEHPERHVRLGDIVVSTWGIVDYDHVIDRPGGAVLRQPFPRPSRLLAHRANWLAAEELQGRRPWEELLARAAETDLPEFARPDAATDQLFLADESAHIVPHPDMGLSGHRPGWPKVHYGHIGSADRSLRNARVRADVAARYNLRALEMEGKGIGNSGFANGLEWLVIRGISDYGDNHTGSLWRKYASLAAASYTRALLAVCPPVAPRGGHTGTARASAG</sequence>
<dbReference type="GO" id="GO:0009116">
    <property type="term" value="P:nucleoside metabolic process"/>
    <property type="evidence" value="ECO:0007669"/>
    <property type="project" value="InterPro"/>
</dbReference>
<dbReference type="Pfam" id="PF20269">
    <property type="entry name" value="CATRA-N"/>
    <property type="match status" value="1"/>
</dbReference>
<dbReference type="PANTHER" id="PTHR47705:SF1">
    <property type="entry name" value="PNP_UDP_1 DOMAIN-CONTAINING PROTEIN"/>
    <property type="match status" value="1"/>
</dbReference>